<accession>A0A6B0YQ11</accession>
<dbReference type="InterPro" id="IPR000515">
    <property type="entry name" value="MetI-like"/>
</dbReference>
<comment type="subcellular location">
    <subcellularLocation>
        <location evidence="1 7">Cell membrane</location>
        <topology evidence="1 7">Multi-pass membrane protein</topology>
    </subcellularLocation>
</comment>
<dbReference type="SUPFAM" id="SSF161098">
    <property type="entry name" value="MetI-like"/>
    <property type="match status" value="1"/>
</dbReference>
<feature type="transmembrane region" description="Helical" evidence="7">
    <location>
        <begin position="115"/>
        <end position="137"/>
    </location>
</feature>
<evidence type="ECO:0000256" key="1">
    <source>
        <dbReference type="ARBA" id="ARBA00004651"/>
    </source>
</evidence>
<keyword evidence="4 7" id="KW-0812">Transmembrane</keyword>
<comment type="caution">
    <text evidence="9">The sequence shown here is derived from an EMBL/GenBank/DDBJ whole genome shotgun (WGS) entry which is preliminary data.</text>
</comment>
<feature type="transmembrane region" description="Helical" evidence="7">
    <location>
        <begin position="82"/>
        <end position="109"/>
    </location>
</feature>
<proteinExistence type="inferred from homology"/>
<name>A0A6B0YQ11_9CHLR</name>
<dbReference type="PANTHER" id="PTHR43744">
    <property type="entry name" value="ABC TRANSPORTER PERMEASE PROTEIN MG189-RELATED-RELATED"/>
    <property type="match status" value="1"/>
</dbReference>
<keyword evidence="2 7" id="KW-0813">Transport</keyword>
<dbReference type="PANTHER" id="PTHR43744:SF12">
    <property type="entry name" value="ABC TRANSPORTER PERMEASE PROTEIN MG189-RELATED"/>
    <property type="match status" value="1"/>
</dbReference>
<keyword evidence="3" id="KW-1003">Cell membrane</keyword>
<dbReference type="Pfam" id="PF00528">
    <property type="entry name" value="BPD_transp_1"/>
    <property type="match status" value="1"/>
</dbReference>
<evidence type="ECO:0000256" key="6">
    <source>
        <dbReference type="ARBA" id="ARBA00023136"/>
    </source>
</evidence>
<dbReference type="CDD" id="cd06261">
    <property type="entry name" value="TM_PBP2"/>
    <property type="match status" value="1"/>
</dbReference>
<dbReference type="Gene3D" id="1.10.3720.10">
    <property type="entry name" value="MetI-like"/>
    <property type="match status" value="1"/>
</dbReference>
<dbReference type="AlphaFoldDB" id="A0A6B0YQ11"/>
<sequence length="253" mass="28882">MVNTALKPSNQVFTLPPTWIPKPVMWSNFLTAFTIQYETDPPVYNYALNTLIVTVNGVVSTIFSSALVAYAFARLEFPGKNVIFLGILSTLMIPFAVVMVPQFIIWRYLNWLDTLWPLMIPHWFGSAWNIFLLRQFFMTIPREYDEAAYLDGASRWHIFIRIILPLSKPALAAVAVFAFVFFWNDFLGPLIILSTPENFTLTLFLANFSVAYRGTPWHLYMAAALIIILPCLVLFFFSQNAFLKGITVSDLKG</sequence>
<evidence type="ECO:0000256" key="5">
    <source>
        <dbReference type="ARBA" id="ARBA00022989"/>
    </source>
</evidence>
<dbReference type="InterPro" id="IPR035906">
    <property type="entry name" value="MetI-like_sf"/>
</dbReference>
<evidence type="ECO:0000256" key="3">
    <source>
        <dbReference type="ARBA" id="ARBA00022475"/>
    </source>
</evidence>
<gene>
    <name evidence="9" type="ORF">F4Y42_02430</name>
</gene>
<evidence type="ECO:0000313" key="9">
    <source>
        <dbReference type="EMBL" id="MXY92285.1"/>
    </source>
</evidence>
<keyword evidence="5 7" id="KW-1133">Transmembrane helix</keyword>
<protein>
    <submittedName>
        <fullName evidence="9">Carbohydrate ABC transporter permease</fullName>
    </submittedName>
</protein>
<organism evidence="9">
    <name type="scientific">Caldilineaceae bacterium SB0664_bin_27</name>
    <dbReference type="NCBI Taxonomy" id="2605260"/>
    <lineage>
        <taxon>Bacteria</taxon>
        <taxon>Bacillati</taxon>
        <taxon>Chloroflexota</taxon>
        <taxon>Caldilineae</taxon>
        <taxon>Caldilineales</taxon>
        <taxon>Caldilineaceae</taxon>
    </lineage>
</organism>
<reference evidence="9" key="1">
    <citation type="submission" date="2019-09" db="EMBL/GenBank/DDBJ databases">
        <title>Characterisation of the sponge microbiome using genome-centric metagenomics.</title>
        <authorList>
            <person name="Engelberts J.P."/>
            <person name="Robbins S.J."/>
            <person name="De Goeij J.M."/>
            <person name="Aranda M."/>
            <person name="Bell S.C."/>
            <person name="Webster N.S."/>
        </authorList>
    </citation>
    <scope>NUCLEOTIDE SEQUENCE</scope>
    <source>
        <strain evidence="9">SB0664_bin_27</strain>
    </source>
</reference>
<evidence type="ECO:0000256" key="7">
    <source>
        <dbReference type="RuleBase" id="RU363032"/>
    </source>
</evidence>
<evidence type="ECO:0000259" key="8">
    <source>
        <dbReference type="PROSITE" id="PS50928"/>
    </source>
</evidence>
<evidence type="ECO:0000256" key="4">
    <source>
        <dbReference type="ARBA" id="ARBA00022692"/>
    </source>
</evidence>
<feature type="domain" description="ABC transmembrane type-1" evidence="8">
    <location>
        <begin position="47"/>
        <end position="238"/>
    </location>
</feature>
<dbReference type="GO" id="GO:0055085">
    <property type="term" value="P:transmembrane transport"/>
    <property type="evidence" value="ECO:0007669"/>
    <property type="project" value="InterPro"/>
</dbReference>
<comment type="similarity">
    <text evidence="7">Belongs to the binding-protein-dependent transport system permease family.</text>
</comment>
<keyword evidence="6 7" id="KW-0472">Membrane</keyword>
<feature type="transmembrane region" description="Helical" evidence="7">
    <location>
        <begin position="217"/>
        <end position="237"/>
    </location>
</feature>
<dbReference type="EMBL" id="VXRG01000026">
    <property type="protein sequence ID" value="MXY92285.1"/>
    <property type="molecule type" value="Genomic_DNA"/>
</dbReference>
<dbReference type="GO" id="GO:0005886">
    <property type="term" value="C:plasma membrane"/>
    <property type="evidence" value="ECO:0007669"/>
    <property type="project" value="UniProtKB-SubCell"/>
</dbReference>
<dbReference type="PROSITE" id="PS50928">
    <property type="entry name" value="ABC_TM1"/>
    <property type="match status" value="1"/>
</dbReference>
<feature type="transmembrane region" description="Helical" evidence="7">
    <location>
        <begin position="46"/>
        <end position="70"/>
    </location>
</feature>
<feature type="transmembrane region" description="Helical" evidence="7">
    <location>
        <begin position="158"/>
        <end position="183"/>
    </location>
</feature>
<evidence type="ECO:0000256" key="2">
    <source>
        <dbReference type="ARBA" id="ARBA00022448"/>
    </source>
</evidence>